<dbReference type="InterPro" id="IPR000014">
    <property type="entry name" value="PAS"/>
</dbReference>
<evidence type="ECO:0000256" key="2">
    <source>
        <dbReference type="ARBA" id="ARBA00004236"/>
    </source>
</evidence>
<dbReference type="FunFam" id="1.10.287.130:FF:000045">
    <property type="entry name" value="Two-component system sensor histidine kinase/response regulator"/>
    <property type="match status" value="1"/>
</dbReference>
<dbReference type="InterPro" id="IPR000700">
    <property type="entry name" value="PAS-assoc_C"/>
</dbReference>
<dbReference type="InterPro" id="IPR036097">
    <property type="entry name" value="HisK_dim/P_sf"/>
</dbReference>
<dbReference type="RefSeq" id="WP_239153032.1">
    <property type="nucleotide sequence ID" value="NZ_BOPF01000010.1"/>
</dbReference>
<gene>
    <name evidence="15" type="ORF">Val02_33830</name>
</gene>
<evidence type="ECO:0000256" key="9">
    <source>
        <dbReference type="ARBA" id="ARBA00023012"/>
    </source>
</evidence>
<dbReference type="InterPro" id="IPR029016">
    <property type="entry name" value="GAF-like_dom_sf"/>
</dbReference>
<dbReference type="SMART" id="SM00448">
    <property type="entry name" value="REC"/>
    <property type="match status" value="1"/>
</dbReference>
<dbReference type="Gene3D" id="1.10.287.130">
    <property type="match status" value="1"/>
</dbReference>
<sequence>MHSPVEAFPGDGEMAARMRAFDWPASPLGAPDTWDPGLRSAVEICLTSRFPMIVWWGPELRFFYNDAYRSLLGSKHPALGKPGSEVWGEIWHIIGPMLEGVLETGEATWSDDMLLPIARHGYREETYWTYSYSPLRAGDRIGGVFTAVTETTQRVVGERRLAALRDLGAQVGAASSIAEACDLAVAAIARAAADVAGAVVYLRGEHVFPAASTAGMGGQPTGIAGWPVEAVLRTGEPLVLGDLPERFGGPLPGGTWERPPTEAMVLPLRGETGAAPLGAIVLAASSGRALDQPYRTFLALVADQVAAALNAAAAYESQARRVTELAELDRAKTAFFSNISHEFRTPLTLIMGPLEEVRAALPPATDDALRESLDAMHRNGLRLGKLVNTLLDFSRLQAGRIEADYEPVDLGAVTADLASVFRSAVESAGLTFTVDCAALSRPVHVDREMWEKVVLNLLSNALKFTFDGGITVAVAEQDDRAVVRVTDTGTGIPADEVPRLFERFHRVQGTRSRSYEGSGIGLALVQELVALHGGTVEVDSRVDVGTTFTVRLPFGAGHLPEEKTRRARPEAPPPVQGVRAESALPYITEWQPPEANPPQVAGHARVLVADDNADMRDYLQRLLSPHYNVLLAGDGKAALDLARTATPDLIVSDVMMPLLDGLALVAELRADPRTARVPVVLLSARARAEDSGEGLAAGADDYLVKPFSARDLLDRVRANLMLARLRNHHADWRDALVNSLQDAFFVLDTDGTLVEANDAFGRMLGYPVDGAPYPMPHPWWPEPDSEDRPDVDDAVRHVMTESRGRIPVPLRHADGRRVWVDVTSTWVFDPDRQQRVMVGTLRDITGERLAGEREAALARLTAKLSEADTVADVVAGGLVELRAAWRARRAVAATWHGNDEPTVVGTAPRTTWDGLDQASRGVLAGLRLGRSLQVVTPEPTAAGAGIGISLEYADGRVAFWLECAPERTFGAEDRALLALLGGYLGQAINRAHRADQQRAVALTLQRSFLGPTDLPDGFAVRYEPAVRPLEVGGDWYDVVALPDGRIALVVGDCVGSGLPAATAMGQLRSACRALLLQSAGPAQTLTALDRFAALVPDAFCSTLLCGVLDPRDGTLRYSSAGHPPGIVVHQDGTAAPMDGARSVPLAAAPGIERPEATVTLTPGALLLLYTDGLAERRGEAMSQGIAAVSAALVGHRLAPIDPLVDAIMEEFRPAQGYFDDVAVLAYRRLGQDATRLAHSFGSTPAELAPVRQALRSWTERLGLGRQVSSNLLIAVGEACANAIEHAHRFDARRSLLSGWCDGDDVHVVITDSGRWRPSGSNPDPDRGHGLRLIRGLVPGSTIDSTQAGTTVRLRVRIDDD</sequence>
<dbReference type="SUPFAM" id="SSF55785">
    <property type="entry name" value="PYP-like sensor domain (PAS domain)"/>
    <property type="match status" value="1"/>
</dbReference>
<evidence type="ECO:0000256" key="8">
    <source>
        <dbReference type="ARBA" id="ARBA00022840"/>
    </source>
</evidence>
<comment type="catalytic activity">
    <reaction evidence="1">
        <text>ATP + protein L-histidine = ADP + protein N-phospho-L-histidine.</text>
        <dbReference type="EC" id="2.7.13.3"/>
    </reaction>
</comment>
<comment type="caution">
    <text evidence="15">The sequence shown here is derived from an EMBL/GenBank/DDBJ whole genome shotgun (WGS) entry which is preliminary data.</text>
</comment>
<feature type="domain" description="PAS" evidence="13">
    <location>
        <begin position="736"/>
        <end position="766"/>
    </location>
</feature>
<evidence type="ECO:0000256" key="10">
    <source>
        <dbReference type="PROSITE-ProRule" id="PRU00169"/>
    </source>
</evidence>
<dbReference type="Pfam" id="PF08448">
    <property type="entry name" value="PAS_4"/>
    <property type="match status" value="1"/>
</dbReference>
<dbReference type="Pfam" id="PF00072">
    <property type="entry name" value="Response_reg"/>
    <property type="match status" value="1"/>
</dbReference>
<dbReference type="InterPro" id="IPR036457">
    <property type="entry name" value="PPM-type-like_dom_sf"/>
</dbReference>
<keyword evidence="16" id="KW-1185">Reference proteome</keyword>
<reference evidence="15" key="1">
    <citation type="submission" date="2021-01" db="EMBL/GenBank/DDBJ databases">
        <title>Whole genome shotgun sequence of Virgisporangium aliadipatigenens NBRC 105644.</title>
        <authorList>
            <person name="Komaki H."/>
            <person name="Tamura T."/>
        </authorList>
    </citation>
    <scope>NUCLEOTIDE SEQUENCE</scope>
    <source>
        <strain evidence="15">NBRC 105644</strain>
    </source>
</reference>
<dbReference type="SMART" id="SM00331">
    <property type="entry name" value="PP2C_SIG"/>
    <property type="match status" value="1"/>
</dbReference>
<dbReference type="InterPro" id="IPR001932">
    <property type="entry name" value="PPM-type_phosphatase-like_dom"/>
</dbReference>
<evidence type="ECO:0000256" key="1">
    <source>
        <dbReference type="ARBA" id="ARBA00000085"/>
    </source>
</evidence>
<dbReference type="SUPFAM" id="SSF81606">
    <property type="entry name" value="PP2C-like"/>
    <property type="match status" value="1"/>
</dbReference>
<evidence type="ECO:0000259" key="13">
    <source>
        <dbReference type="PROSITE" id="PS50112"/>
    </source>
</evidence>
<dbReference type="InterPro" id="IPR004358">
    <property type="entry name" value="Sig_transdc_His_kin-like_C"/>
</dbReference>
<dbReference type="Gene3D" id="3.40.50.2300">
    <property type="match status" value="1"/>
</dbReference>
<dbReference type="Gene3D" id="3.30.565.10">
    <property type="entry name" value="Histidine kinase-like ATPase, C-terminal domain"/>
    <property type="match status" value="2"/>
</dbReference>
<feature type="domain" description="PAC" evidence="14">
    <location>
        <begin position="804"/>
        <end position="856"/>
    </location>
</feature>
<dbReference type="CDD" id="cd16922">
    <property type="entry name" value="HATPase_EvgS-ArcB-TorS-like"/>
    <property type="match status" value="1"/>
</dbReference>
<dbReference type="InterPro" id="IPR036890">
    <property type="entry name" value="HATPase_C_sf"/>
</dbReference>
<keyword evidence="9" id="KW-0902">Two-component regulatory system</keyword>
<proteinExistence type="predicted"/>
<dbReference type="InterPro" id="IPR003018">
    <property type="entry name" value="GAF"/>
</dbReference>
<dbReference type="GO" id="GO:0005524">
    <property type="term" value="F:ATP binding"/>
    <property type="evidence" value="ECO:0007669"/>
    <property type="project" value="UniProtKB-KW"/>
</dbReference>
<dbReference type="InterPro" id="IPR005467">
    <property type="entry name" value="His_kinase_dom"/>
</dbReference>
<evidence type="ECO:0000259" key="11">
    <source>
        <dbReference type="PROSITE" id="PS50109"/>
    </source>
</evidence>
<keyword evidence="6" id="KW-0547">Nucleotide-binding</keyword>
<feature type="modified residue" description="4-aspartylphosphate" evidence="10">
    <location>
        <position position="653"/>
    </location>
</feature>
<feature type="domain" description="Response regulatory" evidence="12">
    <location>
        <begin position="605"/>
        <end position="720"/>
    </location>
</feature>
<dbReference type="SUPFAM" id="SSF47384">
    <property type="entry name" value="Homodimeric domain of signal transducing histidine kinase"/>
    <property type="match status" value="1"/>
</dbReference>
<dbReference type="SUPFAM" id="SSF52172">
    <property type="entry name" value="CheY-like"/>
    <property type="match status" value="1"/>
</dbReference>
<dbReference type="Gene3D" id="3.60.40.10">
    <property type="entry name" value="PPM-type phosphatase domain"/>
    <property type="match status" value="1"/>
</dbReference>
<feature type="domain" description="Histidine kinase" evidence="11">
    <location>
        <begin position="338"/>
        <end position="556"/>
    </location>
</feature>
<evidence type="ECO:0000256" key="7">
    <source>
        <dbReference type="ARBA" id="ARBA00022777"/>
    </source>
</evidence>
<dbReference type="Gene3D" id="3.30.450.20">
    <property type="entry name" value="PAS domain"/>
    <property type="match status" value="2"/>
</dbReference>
<accession>A0A8J4DRN2</accession>
<evidence type="ECO:0000259" key="12">
    <source>
        <dbReference type="PROSITE" id="PS50110"/>
    </source>
</evidence>
<dbReference type="PROSITE" id="PS50113">
    <property type="entry name" value="PAC"/>
    <property type="match status" value="1"/>
</dbReference>
<dbReference type="GO" id="GO:0000155">
    <property type="term" value="F:phosphorelay sensor kinase activity"/>
    <property type="evidence" value="ECO:0007669"/>
    <property type="project" value="InterPro"/>
</dbReference>
<dbReference type="NCBIfam" id="TIGR00229">
    <property type="entry name" value="sensory_box"/>
    <property type="match status" value="1"/>
</dbReference>
<dbReference type="PRINTS" id="PR00344">
    <property type="entry name" value="BCTRLSENSOR"/>
</dbReference>
<dbReference type="PANTHER" id="PTHR43547">
    <property type="entry name" value="TWO-COMPONENT HISTIDINE KINASE"/>
    <property type="match status" value="1"/>
</dbReference>
<dbReference type="EMBL" id="BOPF01000010">
    <property type="protein sequence ID" value="GIJ46497.1"/>
    <property type="molecule type" value="Genomic_DNA"/>
</dbReference>
<protein>
    <recommendedName>
        <fullName evidence="3">histidine kinase</fullName>
        <ecNumber evidence="3">2.7.13.3</ecNumber>
    </recommendedName>
</protein>
<keyword evidence="8" id="KW-0067">ATP-binding</keyword>
<dbReference type="Pfam" id="PF07228">
    <property type="entry name" value="SpoIIE"/>
    <property type="match status" value="1"/>
</dbReference>
<evidence type="ECO:0000256" key="3">
    <source>
        <dbReference type="ARBA" id="ARBA00012438"/>
    </source>
</evidence>
<dbReference type="GO" id="GO:0005886">
    <property type="term" value="C:plasma membrane"/>
    <property type="evidence" value="ECO:0007669"/>
    <property type="project" value="UniProtKB-SubCell"/>
</dbReference>
<dbReference type="InterPro" id="IPR011006">
    <property type="entry name" value="CheY-like_superfamily"/>
</dbReference>
<dbReference type="EC" id="2.7.13.3" evidence="3"/>
<dbReference type="InterPro" id="IPR035965">
    <property type="entry name" value="PAS-like_dom_sf"/>
</dbReference>
<dbReference type="SUPFAM" id="SSF55781">
    <property type="entry name" value="GAF domain-like"/>
    <property type="match status" value="1"/>
</dbReference>
<evidence type="ECO:0000259" key="14">
    <source>
        <dbReference type="PROSITE" id="PS50113"/>
    </source>
</evidence>
<dbReference type="PROSITE" id="PS50110">
    <property type="entry name" value="RESPONSE_REGULATORY"/>
    <property type="match status" value="1"/>
</dbReference>
<dbReference type="Pfam" id="PF00512">
    <property type="entry name" value="HisKA"/>
    <property type="match status" value="1"/>
</dbReference>
<dbReference type="Pfam" id="PF02518">
    <property type="entry name" value="HATPase_c"/>
    <property type="match status" value="1"/>
</dbReference>
<dbReference type="SMART" id="SM00387">
    <property type="entry name" value="HATPase_c"/>
    <property type="match status" value="1"/>
</dbReference>
<dbReference type="PROSITE" id="PS50109">
    <property type="entry name" value="HIS_KIN"/>
    <property type="match status" value="1"/>
</dbReference>
<evidence type="ECO:0000256" key="5">
    <source>
        <dbReference type="ARBA" id="ARBA00022679"/>
    </source>
</evidence>
<dbReference type="SUPFAM" id="SSF55874">
    <property type="entry name" value="ATPase domain of HSP90 chaperone/DNA topoisomerase II/histidine kinase"/>
    <property type="match status" value="2"/>
</dbReference>
<dbReference type="SMART" id="SM00388">
    <property type="entry name" value="HisKA"/>
    <property type="match status" value="1"/>
</dbReference>
<dbReference type="CDD" id="cd17574">
    <property type="entry name" value="REC_OmpR"/>
    <property type="match status" value="1"/>
</dbReference>
<keyword evidence="5" id="KW-0808">Transferase</keyword>
<dbReference type="InterPro" id="IPR003594">
    <property type="entry name" value="HATPase_dom"/>
</dbReference>
<dbReference type="InterPro" id="IPR001789">
    <property type="entry name" value="Sig_transdc_resp-reg_receiver"/>
</dbReference>
<dbReference type="SMART" id="SM00091">
    <property type="entry name" value="PAS"/>
    <property type="match status" value="1"/>
</dbReference>
<keyword evidence="7 15" id="KW-0418">Kinase</keyword>
<dbReference type="Proteomes" id="UP000619260">
    <property type="component" value="Unassembled WGS sequence"/>
</dbReference>
<dbReference type="PANTHER" id="PTHR43547:SF2">
    <property type="entry name" value="HYBRID SIGNAL TRANSDUCTION HISTIDINE KINASE C"/>
    <property type="match status" value="1"/>
</dbReference>
<dbReference type="PROSITE" id="PS50112">
    <property type="entry name" value="PAS"/>
    <property type="match status" value="1"/>
</dbReference>
<evidence type="ECO:0000256" key="6">
    <source>
        <dbReference type="ARBA" id="ARBA00022741"/>
    </source>
</evidence>
<name>A0A8J4DRN2_9ACTN</name>
<dbReference type="Pfam" id="PF13581">
    <property type="entry name" value="HATPase_c_2"/>
    <property type="match status" value="1"/>
</dbReference>
<dbReference type="CDD" id="cd16936">
    <property type="entry name" value="HATPase_RsbW-like"/>
    <property type="match status" value="1"/>
</dbReference>
<dbReference type="InterPro" id="IPR003661">
    <property type="entry name" value="HisK_dim/P_dom"/>
</dbReference>
<dbReference type="CDD" id="cd00130">
    <property type="entry name" value="PAS"/>
    <property type="match status" value="1"/>
</dbReference>
<evidence type="ECO:0000256" key="4">
    <source>
        <dbReference type="ARBA" id="ARBA00022553"/>
    </source>
</evidence>
<dbReference type="Pfam" id="PF13185">
    <property type="entry name" value="GAF_2"/>
    <property type="match status" value="1"/>
</dbReference>
<evidence type="ECO:0000313" key="15">
    <source>
        <dbReference type="EMBL" id="GIJ46497.1"/>
    </source>
</evidence>
<organism evidence="15 16">
    <name type="scientific">Virgisporangium aliadipatigenens</name>
    <dbReference type="NCBI Taxonomy" id="741659"/>
    <lineage>
        <taxon>Bacteria</taxon>
        <taxon>Bacillati</taxon>
        <taxon>Actinomycetota</taxon>
        <taxon>Actinomycetes</taxon>
        <taxon>Micromonosporales</taxon>
        <taxon>Micromonosporaceae</taxon>
        <taxon>Virgisporangium</taxon>
    </lineage>
</organism>
<dbReference type="InterPro" id="IPR013656">
    <property type="entry name" value="PAS_4"/>
</dbReference>
<dbReference type="Gene3D" id="3.30.450.40">
    <property type="match status" value="1"/>
</dbReference>
<keyword evidence="4 10" id="KW-0597">Phosphoprotein</keyword>
<dbReference type="FunFam" id="3.30.565.10:FF:000037">
    <property type="entry name" value="Hybrid sensor histidine kinase/response regulator"/>
    <property type="match status" value="1"/>
</dbReference>
<dbReference type="SMART" id="SM00065">
    <property type="entry name" value="GAF"/>
    <property type="match status" value="1"/>
</dbReference>
<comment type="subcellular location">
    <subcellularLocation>
        <location evidence="2">Cell membrane</location>
    </subcellularLocation>
</comment>
<dbReference type="CDD" id="cd00082">
    <property type="entry name" value="HisKA"/>
    <property type="match status" value="1"/>
</dbReference>
<evidence type="ECO:0000313" key="16">
    <source>
        <dbReference type="Proteomes" id="UP000619260"/>
    </source>
</evidence>